<dbReference type="InterPro" id="IPR025110">
    <property type="entry name" value="AMP-bd_C"/>
</dbReference>
<sequence length="458" mass="49092">MTYVDGVLRVLTTEPDREVLIGGDRRLTRAEARDLLLRYADGLHQRGVRPGDGVAVFVGNTPESVLLNLSVHLLGGRLVFVTPERTEDGLRTLVAEAQVKGVVVDDRFDDRLDGWPIAELPGEPVERAGEPGFSTVLATGGTTGVPKHPVHGDLMYEVLAARAAFPPANVLVSTLVTHGTGHIHSTMGMVTGSKVVMLPQPFDAGVFIETVRAEQITVTNLVTPMLFDVLDHPDCPGPGVLHRIGIGGSPISPVRLRQALERFGPVVWQGYGLSEALGVAMMNPADIDFDRPETLLTCGRPFPGIKLEIRDGVVWLGGPTVMRGYWGQPPLDGMLDTGDMGHLDSNGFLYLVDRSKDVIVTGPAAGNVYSRLIDDFLVTLPGIRAAAAVGAPDERYGEAVHVFVVPEPGFPVDTDLVRAAVAAELGELYEPRGVTVLDRLPSTRVGKVDKKALRSTLA</sequence>
<dbReference type="PANTHER" id="PTHR43767:SF7">
    <property type="entry name" value="MEDIUM_LONG-CHAIN-FATTY-ACID--COA LIGASE FADD8"/>
    <property type="match status" value="1"/>
</dbReference>
<comment type="caution">
    <text evidence="3">The sequence shown here is derived from an EMBL/GenBank/DDBJ whole genome shotgun (WGS) entry which is preliminary data.</text>
</comment>
<dbReference type="Pfam" id="PF13193">
    <property type="entry name" value="AMP-binding_C"/>
    <property type="match status" value="1"/>
</dbReference>
<name>A0A563F1C6_9PSEU</name>
<evidence type="ECO:0000259" key="1">
    <source>
        <dbReference type="Pfam" id="PF00501"/>
    </source>
</evidence>
<gene>
    <name evidence="3" type="ORF">FKR81_02800</name>
</gene>
<proteinExistence type="predicted"/>
<feature type="domain" description="AMP-dependent synthetase/ligase" evidence="1">
    <location>
        <begin position="12"/>
        <end position="326"/>
    </location>
</feature>
<dbReference type="Gene3D" id="3.40.50.12780">
    <property type="entry name" value="N-terminal domain of ligase-like"/>
    <property type="match status" value="1"/>
</dbReference>
<dbReference type="AlphaFoldDB" id="A0A563F1C6"/>
<feature type="domain" description="AMP-binding enzyme C-terminal" evidence="2">
    <location>
        <begin position="373"/>
        <end position="447"/>
    </location>
</feature>
<reference evidence="3 4" key="1">
    <citation type="submission" date="2019-07" db="EMBL/GenBank/DDBJ databases">
        <title>Lentzea xizangensis sp. nov., isolated from Qinghai-Tibetan Plateau Soils.</title>
        <authorList>
            <person name="Huang J."/>
        </authorList>
    </citation>
    <scope>NUCLEOTIDE SEQUENCE [LARGE SCALE GENOMIC DNA]</scope>
    <source>
        <strain evidence="3 4">FXJ1.1311</strain>
    </source>
</reference>
<evidence type="ECO:0000313" key="4">
    <source>
        <dbReference type="Proteomes" id="UP000316639"/>
    </source>
</evidence>
<evidence type="ECO:0000313" key="3">
    <source>
        <dbReference type="EMBL" id="TWP53703.1"/>
    </source>
</evidence>
<dbReference type="SUPFAM" id="SSF56801">
    <property type="entry name" value="Acetyl-CoA synthetase-like"/>
    <property type="match status" value="1"/>
</dbReference>
<protein>
    <submittedName>
        <fullName evidence="3">AMP-binding protein</fullName>
    </submittedName>
</protein>
<dbReference type="EMBL" id="VOBR01000002">
    <property type="protein sequence ID" value="TWP53703.1"/>
    <property type="molecule type" value="Genomic_DNA"/>
</dbReference>
<dbReference type="PANTHER" id="PTHR43767">
    <property type="entry name" value="LONG-CHAIN-FATTY-ACID--COA LIGASE"/>
    <property type="match status" value="1"/>
</dbReference>
<accession>A0A563F1C6</accession>
<keyword evidence="4" id="KW-1185">Reference proteome</keyword>
<dbReference type="RefSeq" id="WP_146349299.1">
    <property type="nucleotide sequence ID" value="NZ_VOBR01000002.1"/>
</dbReference>
<dbReference type="PROSITE" id="PS00455">
    <property type="entry name" value="AMP_BINDING"/>
    <property type="match status" value="1"/>
</dbReference>
<dbReference type="Pfam" id="PF00501">
    <property type="entry name" value="AMP-binding"/>
    <property type="match status" value="1"/>
</dbReference>
<dbReference type="InterPro" id="IPR050237">
    <property type="entry name" value="ATP-dep_AMP-bd_enzyme"/>
</dbReference>
<dbReference type="OrthoDB" id="9803968at2"/>
<dbReference type="Gene3D" id="3.30.300.30">
    <property type="match status" value="1"/>
</dbReference>
<dbReference type="InterPro" id="IPR020845">
    <property type="entry name" value="AMP-binding_CS"/>
</dbReference>
<dbReference type="InterPro" id="IPR000873">
    <property type="entry name" value="AMP-dep_synth/lig_dom"/>
</dbReference>
<dbReference type="InterPro" id="IPR045851">
    <property type="entry name" value="AMP-bd_C_sf"/>
</dbReference>
<dbReference type="GO" id="GO:0016877">
    <property type="term" value="F:ligase activity, forming carbon-sulfur bonds"/>
    <property type="evidence" value="ECO:0007669"/>
    <property type="project" value="UniProtKB-ARBA"/>
</dbReference>
<dbReference type="InterPro" id="IPR042099">
    <property type="entry name" value="ANL_N_sf"/>
</dbReference>
<organism evidence="3 4">
    <name type="scientific">Lentzea tibetensis</name>
    <dbReference type="NCBI Taxonomy" id="2591470"/>
    <lineage>
        <taxon>Bacteria</taxon>
        <taxon>Bacillati</taxon>
        <taxon>Actinomycetota</taxon>
        <taxon>Actinomycetes</taxon>
        <taxon>Pseudonocardiales</taxon>
        <taxon>Pseudonocardiaceae</taxon>
        <taxon>Lentzea</taxon>
    </lineage>
</organism>
<evidence type="ECO:0000259" key="2">
    <source>
        <dbReference type="Pfam" id="PF13193"/>
    </source>
</evidence>
<dbReference type="Proteomes" id="UP000316639">
    <property type="component" value="Unassembled WGS sequence"/>
</dbReference>